<dbReference type="RefSeq" id="WP_016893330.1">
    <property type="nucleotide sequence ID" value="NZ_CSVC01000016.1"/>
</dbReference>
<dbReference type="EMBL" id="CSWP01000007">
    <property type="protein sequence ID" value="CPV62839.1"/>
    <property type="molecule type" value="Genomic_DNA"/>
</dbReference>
<feature type="region of interest" description="Disordered" evidence="1">
    <location>
        <begin position="79"/>
        <end position="132"/>
    </location>
</feature>
<evidence type="ECO:0000313" key="2">
    <source>
        <dbReference type="EMBL" id="CPV62839.1"/>
    </source>
</evidence>
<dbReference type="Proteomes" id="UP000045782">
    <property type="component" value="Unassembled WGS sequence"/>
</dbReference>
<name>A0A0U0ZQV6_9MYCO</name>
<proteinExistence type="predicted"/>
<protein>
    <submittedName>
        <fullName evidence="2">Hypothetical major facilitator transporter</fullName>
    </submittedName>
</protein>
<evidence type="ECO:0000256" key="1">
    <source>
        <dbReference type="SAM" id="MobiDB-lite"/>
    </source>
</evidence>
<organism evidence="2 3">
    <name type="scientific">Mycobacteroides abscessus</name>
    <dbReference type="NCBI Taxonomy" id="36809"/>
    <lineage>
        <taxon>Bacteria</taxon>
        <taxon>Bacillati</taxon>
        <taxon>Actinomycetota</taxon>
        <taxon>Actinomycetes</taxon>
        <taxon>Mycobacteriales</taxon>
        <taxon>Mycobacteriaceae</taxon>
        <taxon>Mycobacteroides</taxon>
    </lineage>
</organism>
<feature type="region of interest" description="Disordered" evidence="1">
    <location>
        <begin position="15"/>
        <end position="36"/>
    </location>
</feature>
<feature type="compositionally biased region" description="Low complexity" evidence="1">
    <location>
        <begin position="84"/>
        <end position="110"/>
    </location>
</feature>
<reference evidence="2 3" key="1">
    <citation type="submission" date="2015-03" db="EMBL/GenBank/DDBJ databases">
        <authorList>
            <person name="Murphy D."/>
        </authorList>
    </citation>
    <scope>NUCLEOTIDE SEQUENCE [LARGE SCALE GENOMIC DNA]</scope>
    <source>
        <strain evidence="2 3">PAP088</strain>
    </source>
</reference>
<sequence length="132" mass="13738">MSNIKITVDGKVLMDTDPGKWRSTPPDIPDLKRQSGGQGWGLAVMVTLAQAGTLAELGQPIGDTTMTITTRANGWTLDVEQDGSEPSVAPVKVAPAPTAPPAHAEADASAGRQGFSSDALIMDEPYVAEARP</sequence>
<evidence type="ECO:0000313" key="3">
    <source>
        <dbReference type="Proteomes" id="UP000045782"/>
    </source>
</evidence>
<gene>
    <name evidence="2" type="ORF">ERS075579_03504</name>
</gene>
<dbReference type="AlphaFoldDB" id="A0A0U0ZQV6"/>
<accession>A0A0U0ZQV6</accession>